<evidence type="ECO:0000313" key="2">
    <source>
        <dbReference type="EMBL" id="PZO12038.1"/>
    </source>
</evidence>
<evidence type="ECO:0000313" key="3">
    <source>
        <dbReference type="Proteomes" id="UP000249354"/>
    </source>
</evidence>
<dbReference type="Gene3D" id="3.40.50.150">
    <property type="entry name" value="Vaccinia Virus protein VP39"/>
    <property type="match status" value="1"/>
</dbReference>
<feature type="domain" description="Methyltransferase type 11" evidence="1">
    <location>
        <begin position="68"/>
        <end position="174"/>
    </location>
</feature>
<gene>
    <name evidence="2" type="ORF">DCF25_18305</name>
</gene>
<dbReference type="Pfam" id="PF08241">
    <property type="entry name" value="Methyltransf_11"/>
    <property type="match status" value="1"/>
</dbReference>
<reference evidence="3" key="1">
    <citation type="submission" date="2018-04" db="EMBL/GenBank/DDBJ databases">
        <authorList>
            <person name="Cornet L."/>
        </authorList>
    </citation>
    <scope>NUCLEOTIDE SEQUENCE [LARGE SCALE GENOMIC DNA]</scope>
</reference>
<sequence length="266" mass="30101">MRANPQQLREEFRSHLTSEEIGSLGVDLGAGSNHYRAYVGPPFNYDINGALQFQFMLDLGLREYHRFLEIGCGSLRLGRLLMMYLLPSRYYGVEPNEEMFHEGVRNNLGASLEDSDFIRLKKPTFSYNDAFDFSLVEGTVDFVIAQSIASHTGVEETKKLMTSVSSVMHENSIAMITYIRCVAESKSNKENGWFYPECISYTDSHMSKEAKALGLIAYKTSWPLLNKRTDGLITTQTPLILTRKPWKATLAQQFSGLNIDAIEQLV</sequence>
<reference evidence="2 3" key="2">
    <citation type="submission" date="2018-06" db="EMBL/GenBank/DDBJ databases">
        <title>Metagenomic assembly of (sub)arctic Cyanobacteria and their associated microbiome from non-axenic cultures.</title>
        <authorList>
            <person name="Baurain D."/>
        </authorList>
    </citation>
    <scope>NUCLEOTIDE SEQUENCE [LARGE SCALE GENOMIC DNA]</scope>
    <source>
        <strain evidence="2">ULC129bin1</strain>
    </source>
</reference>
<dbReference type="CDD" id="cd02440">
    <property type="entry name" value="AdoMet_MTases"/>
    <property type="match status" value="1"/>
</dbReference>
<proteinExistence type="predicted"/>
<comment type="caution">
    <text evidence="2">The sequence shown here is derived from an EMBL/GenBank/DDBJ whole genome shotgun (WGS) entry which is preliminary data.</text>
</comment>
<protein>
    <recommendedName>
        <fullName evidence="1">Methyltransferase type 11 domain-containing protein</fullName>
    </recommendedName>
</protein>
<dbReference type="InterPro" id="IPR029063">
    <property type="entry name" value="SAM-dependent_MTases_sf"/>
</dbReference>
<dbReference type="SUPFAM" id="SSF53335">
    <property type="entry name" value="S-adenosyl-L-methionine-dependent methyltransferases"/>
    <property type="match status" value="1"/>
</dbReference>
<dbReference type="AlphaFoldDB" id="A0A2W4VYZ9"/>
<dbReference type="EMBL" id="QBMC01000161">
    <property type="protein sequence ID" value="PZO12038.1"/>
    <property type="molecule type" value="Genomic_DNA"/>
</dbReference>
<evidence type="ECO:0000259" key="1">
    <source>
        <dbReference type="Pfam" id="PF08241"/>
    </source>
</evidence>
<accession>A0A2W4VYZ9</accession>
<organism evidence="2 3">
    <name type="scientific">Leptolyngbya foveolarum</name>
    <dbReference type="NCBI Taxonomy" id="47253"/>
    <lineage>
        <taxon>Bacteria</taxon>
        <taxon>Bacillati</taxon>
        <taxon>Cyanobacteriota</taxon>
        <taxon>Cyanophyceae</taxon>
        <taxon>Leptolyngbyales</taxon>
        <taxon>Leptolyngbyaceae</taxon>
        <taxon>Leptolyngbya group</taxon>
        <taxon>Leptolyngbya</taxon>
    </lineage>
</organism>
<dbReference type="InterPro" id="IPR013216">
    <property type="entry name" value="Methyltransf_11"/>
</dbReference>
<dbReference type="GO" id="GO:0008757">
    <property type="term" value="F:S-adenosylmethionine-dependent methyltransferase activity"/>
    <property type="evidence" value="ECO:0007669"/>
    <property type="project" value="InterPro"/>
</dbReference>
<dbReference type="Proteomes" id="UP000249354">
    <property type="component" value="Unassembled WGS sequence"/>
</dbReference>
<name>A0A2W4VYZ9_9CYAN</name>